<organism evidence="2">
    <name type="scientific">uncultured Flavobacteriia bacterium</name>
    <dbReference type="NCBI Taxonomy" id="212695"/>
    <lineage>
        <taxon>Bacteria</taxon>
        <taxon>Pseudomonadati</taxon>
        <taxon>Bacteroidota</taxon>
        <taxon>Flavobacteriia</taxon>
        <taxon>environmental samples</taxon>
    </lineage>
</organism>
<sequence>MKKIYLWGIGLLLAGQISCKNNPNKEALSNSNFANSSAEIGDLNKNNSWESLMSPEKWRGYNQGSLPSNWQISDSLISCFGLAGDVGGDIISTKIYGNFELSWSWKISPEGNSGVFYHVIEDTVYHSPYQTAPEYQLLDDVGFPSPIEDWQKTGANYAMHIANDAKRLSEVGDWNTSRIIFDQGKVSHYLNGALIVSFDKFTPEWEVLRNSGKWTDYPDYGKANMGYLALQDHGSGVWFKAVKIRSLD</sequence>
<dbReference type="EMBL" id="FO117611">
    <property type="protein sequence ID" value="CCG00537.1"/>
    <property type="molecule type" value="Genomic_DNA"/>
</dbReference>
<accession>H6RHM6</accession>
<proteinExistence type="predicted"/>
<dbReference type="InterPro" id="IPR010496">
    <property type="entry name" value="AL/BT2_dom"/>
</dbReference>
<evidence type="ECO:0000313" key="2">
    <source>
        <dbReference type="EMBL" id="CCG00537.1"/>
    </source>
</evidence>
<dbReference type="AlphaFoldDB" id="H6RHM6"/>
<gene>
    <name evidence="2" type="ORF">VIS_S3DGC10003</name>
</gene>
<reference evidence="2" key="2">
    <citation type="submission" date="2012-02" db="EMBL/GenBank/DDBJ databases">
        <authorList>
            <person name="Genoscope - CEA"/>
        </authorList>
    </citation>
    <scope>NUCLEOTIDE SEQUENCE</scope>
</reference>
<evidence type="ECO:0000259" key="1">
    <source>
        <dbReference type="Pfam" id="PF06439"/>
    </source>
</evidence>
<reference evidence="2" key="1">
    <citation type="journal article" date="2012" name="Environ. Microbiol.">
        <title>Genomic content of uncultured Bacteroidetes from contrasting oceanic provinces in the North Atlantic Ocean.</title>
        <authorList>
            <person name="Gomez-Pereira P.R."/>
            <person name="Schuler M."/>
            <person name="Fuchs B.M."/>
            <person name="Bennke C."/>
            <person name="Teeling H."/>
            <person name="Waldmann J."/>
            <person name="Richter M."/>
            <person name="Barbe V."/>
            <person name="Bataille E."/>
            <person name="Glockner F.O."/>
            <person name="Amann R."/>
        </authorList>
    </citation>
    <scope>NUCLEOTIDE SEQUENCE</scope>
</reference>
<feature type="domain" description="3-keto-alpha-glucoside-1,2-lyase/3-keto-2-hydroxy-glucal hydratase" evidence="1">
    <location>
        <begin position="55"/>
        <end position="245"/>
    </location>
</feature>
<protein>
    <submittedName>
        <fullName evidence="2">Protein containing DUF1080 domain</fullName>
    </submittedName>
</protein>
<dbReference type="Gene3D" id="2.60.120.560">
    <property type="entry name" value="Exo-inulinase, domain 1"/>
    <property type="match status" value="1"/>
</dbReference>
<dbReference type="GO" id="GO:0016787">
    <property type="term" value="F:hydrolase activity"/>
    <property type="evidence" value="ECO:0007669"/>
    <property type="project" value="InterPro"/>
</dbReference>
<dbReference type="Pfam" id="PF06439">
    <property type="entry name" value="3keto-disac_hyd"/>
    <property type="match status" value="1"/>
</dbReference>
<name>H6RHM6_9BACT</name>